<accession>A0ABD1XVY4</accession>
<keyword evidence="7" id="KW-0904">Protein phosphatase</keyword>
<evidence type="ECO:0000256" key="1">
    <source>
        <dbReference type="ARBA" id="ARBA00004496"/>
    </source>
</evidence>
<dbReference type="PROSITE" id="PS51181">
    <property type="entry name" value="PPASE_TENSIN"/>
    <property type="match status" value="1"/>
</dbReference>
<keyword evidence="5" id="KW-0963">Cytoplasm</keyword>
<dbReference type="GO" id="GO:0004725">
    <property type="term" value="F:protein tyrosine phosphatase activity"/>
    <property type="evidence" value="ECO:0007669"/>
    <property type="project" value="UniProtKB-EC"/>
</dbReference>
<organism evidence="21 22">
    <name type="scientific">Riccia fluitans</name>
    <dbReference type="NCBI Taxonomy" id="41844"/>
    <lineage>
        <taxon>Eukaryota</taxon>
        <taxon>Viridiplantae</taxon>
        <taxon>Streptophyta</taxon>
        <taxon>Embryophyta</taxon>
        <taxon>Marchantiophyta</taxon>
        <taxon>Marchantiopsida</taxon>
        <taxon>Marchantiidae</taxon>
        <taxon>Marchantiales</taxon>
        <taxon>Ricciaceae</taxon>
        <taxon>Riccia</taxon>
    </lineage>
</organism>
<dbReference type="InterPro" id="IPR029021">
    <property type="entry name" value="Prot-tyrosine_phosphatase-like"/>
</dbReference>
<dbReference type="EMBL" id="JBHFFA010000007">
    <property type="protein sequence ID" value="KAL2613110.1"/>
    <property type="molecule type" value="Genomic_DNA"/>
</dbReference>
<dbReference type="InterPro" id="IPR035892">
    <property type="entry name" value="C2_domain_sf"/>
</dbReference>
<evidence type="ECO:0000313" key="22">
    <source>
        <dbReference type="Proteomes" id="UP001605036"/>
    </source>
</evidence>
<dbReference type="SUPFAM" id="SSF52799">
    <property type="entry name" value="(Phosphotyrosine protein) phosphatases II"/>
    <property type="match status" value="1"/>
</dbReference>
<comment type="catalytic activity">
    <reaction evidence="16">
        <text>O-phospho-L-seryl-[protein] + H2O = L-seryl-[protein] + phosphate</text>
        <dbReference type="Rhea" id="RHEA:20629"/>
        <dbReference type="Rhea" id="RHEA-COMP:9863"/>
        <dbReference type="Rhea" id="RHEA-COMP:11604"/>
        <dbReference type="ChEBI" id="CHEBI:15377"/>
        <dbReference type="ChEBI" id="CHEBI:29999"/>
        <dbReference type="ChEBI" id="CHEBI:43474"/>
        <dbReference type="ChEBI" id="CHEBI:83421"/>
        <dbReference type="EC" id="3.1.3.16"/>
    </reaction>
    <physiologicalReaction direction="left-to-right" evidence="16">
        <dbReference type="Rhea" id="RHEA:20630"/>
    </physiologicalReaction>
</comment>
<dbReference type="InterPro" id="IPR014020">
    <property type="entry name" value="Tensin_C2-dom"/>
</dbReference>
<comment type="catalytic activity">
    <reaction evidence="10">
        <text>1,2-dioctanoyl-sn-glycero-3-phospho-(1D-myo-inositol-3,4,5-trisphosphate) + H2O = 1,2-dioctanoyl-sn-glycero-3-phospho-(1D-myo-inositol-4,5-bisphosphate) + phosphate</text>
        <dbReference type="Rhea" id="RHEA:43552"/>
        <dbReference type="ChEBI" id="CHEBI:15377"/>
        <dbReference type="ChEBI" id="CHEBI:43474"/>
        <dbReference type="ChEBI" id="CHEBI:83416"/>
        <dbReference type="ChEBI" id="CHEBI:83419"/>
    </reaction>
    <physiologicalReaction direction="left-to-right" evidence="10">
        <dbReference type="Rhea" id="RHEA:43553"/>
    </physiologicalReaction>
</comment>
<comment type="caution">
    <text evidence="21">The sequence shown here is derived from an EMBL/GenBank/DDBJ whole genome shotgun (WGS) entry which is preliminary data.</text>
</comment>
<dbReference type="PANTHER" id="PTHR12305">
    <property type="entry name" value="PHOSPHATASE WITH HOMOLOGY TO TENSIN"/>
    <property type="match status" value="1"/>
</dbReference>
<comment type="catalytic activity">
    <reaction evidence="9">
        <text>1,2-dihexadecanoyl-sn-glycero-3-phospho-(1D-myo-inositol-3,4,5-trisphosphate) + H2O = 1,2-dihexadecanoyl-sn-glycero-3-phospho-(1D-myo-inositol-4,5-bisphosphate) + phosphate</text>
        <dbReference type="Rhea" id="RHEA:43560"/>
        <dbReference type="ChEBI" id="CHEBI:15377"/>
        <dbReference type="ChEBI" id="CHEBI:43474"/>
        <dbReference type="ChEBI" id="CHEBI:83420"/>
        <dbReference type="ChEBI" id="CHEBI:83423"/>
    </reaction>
    <physiologicalReaction direction="left-to-right" evidence="9">
        <dbReference type="Rhea" id="RHEA:43561"/>
    </physiologicalReaction>
</comment>
<dbReference type="GO" id="GO:0005737">
    <property type="term" value="C:cytoplasm"/>
    <property type="evidence" value="ECO:0007669"/>
    <property type="project" value="UniProtKB-SubCell"/>
</dbReference>
<comment type="catalytic activity">
    <reaction evidence="18">
        <text>O-phospho-L-tyrosyl-[protein] + H2O = L-tyrosyl-[protein] + phosphate</text>
        <dbReference type="Rhea" id="RHEA:10684"/>
        <dbReference type="Rhea" id="RHEA-COMP:10136"/>
        <dbReference type="Rhea" id="RHEA-COMP:20101"/>
        <dbReference type="ChEBI" id="CHEBI:15377"/>
        <dbReference type="ChEBI" id="CHEBI:43474"/>
        <dbReference type="ChEBI" id="CHEBI:46858"/>
        <dbReference type="ChEBI" id="CHEBI:61978"/>
        <dbReference type="EC" id="3.1.3.48"/>
    </reaction>
    <physiologicalReaction direction="left-to-right" evidence="18">
        <dbReference type="Rhea" id="RHEA:10685"/>
    </physiologicalReaction>
</comment>
<evidence type="ECO:0000259" key="20">
    <source>
        <dbReference type="PROSITE" id="PS51181"/>
    </source>
</evidence>
<evidence type="ECO:0000256" key="3">
    <source>
        <dbReference type="ARBA" id="ARBA00013064"/>
    </source>
</evidence>
<sequence length="320" mass="36851">MTSFVRQFVSKKKRRIRENGFDLDLSYITDRIIAMGIPAEGREGLFRNPIAEVARFLKHYHENHFKVINLCSERDYDPAKVGGNVERIPLEDHQIAPLSLMLKFCQIADEWLSQNENNVLVTHCKAGKGRSGQMICAYLMYTSYCPCPQTALQFYGEKRTKNGKGVTIPSQRRYVGYFHDFLEKGPREEVELQLAQISFTSNIVSAKDVNVVISSIIDTDSCKRTRVISADESGMKVTRSKSGRTMVLGFSHLWIFGDVKFEFHTPKARLFFFWFNTSYIQGTEFSLWNKRELDKPSKGIELDTQVSLFFVERRPRGAKQ</sequence>
<dbReference type="InterPro" id="IPR000387">
    <property type="entry name" value="Tyr_Pase_dom"/>
</dbReference>
<evidence type="ECO:0000256" key="11">
    <source>
        <dbReference type="ARBA" id="ARBA00034338"/>
    </source>
</evidence>
<comment type="catalytic activity">
    <reaction evidence="13">
        <text>a 1,2-diacyl-sn-glycero-3-phospho-(1D-myo-inositol-3,4,5-trisphosphate) + H2O = a 1,2-diacyl-sn-glycero-3-phospho-(1D-myo-inositol-4,5-bisphosphate) + phosphate</text>
        <dbReference type="Rhea" id="RHEA:25017"/>
        <dbReference type="ChEBI" id="CHEBI:15377"/>
        <dbReference type="ChEBI" id="CHEBI:43474"/>
        <dbReference type="ChEBI" id="CHEBI:57836"/>
        <dbReference type="ChEBI" id="CHEBI:58456"/>
        <dbReference type="EC" id="3.1.3.67"/>
    </reaction>
    <physiologicalReaction direction="left-to-right" evidence="13">
        <dbReference type="Rhea" id="RHEA:25018"/>
    </physiologicalReaction>
</comment>
<comment type="catalytic activity">
    <reaction evidence="17">
        <text>O-phospho-L-threonyl-[protein] + H2O = L-threonyl-[protein] + phosphate</text>
        <dbReference type="Rhea" id="RHEA:47004"/>
        <dbReference type="Rhea" id="RHEA-COMP:11060"/>
        <dbReference type="Rhea" id="RHEA-COMP:11605"/>
        <dbReference type="ChEBI" id="CHEBI:15377"/>
        <dbReference type="ChEBI" id="CHEBI:30013"/>
        <dbReference type="ChEBI" id="CHEBI:43474"/>
        <dbReference type="ChEBI" id="CHEBI:61977"/>
        <dbReference type="EC" id="3.1.3.16"/>
    </reaction>
    <physiologicalReaction direction="left-to-right" evidence="17">
        <dbReference type="Rhea" id="RHEA:47005"/>
    </physiologicalReaction>
</comment>
<dbReference type="PROSITE" id="PS50056">
    <property type="entry name" value="TYR_PHOSPHATASE_2"/>
    <property type="match status" value="1"/>
</dbReference>
<dbReference type="Pfam" id="PF10409">
    <property type="entry name" value="PTEN_C2"/>
    <property type="match status" value="1"/>
</dbReference>
<gene>
    <name evidence="21" type="ORF">R1flu_024802</name>
</gene>
<evidence type="ECO:0000256" key="13">
    <source>
        <dbReference type="ARBA" id="ARBA00043760"/>
    </source>
</evidence>
<reference evidence="21 22" key="1">
    <citation type="submission" date="2024-09" db="EMBL/GenBank/DDBJ databases">
        <title>Chromosome-scale assembly of Riccia fluitans.</title>
        <authorList>
            <person name="Paukszto L."/>
            <person name="Sawicki J."/>
            <person name="Karawczyk K."/>
            <person name="Piernik-Szablinska J."/>
            <person name="Szczecinska M."/>
            <person name="Mazdziarz M."/>
        </authorList>
    </citation>
    <scope>NUCLEOTIDE SEQUENCE [LARGE SCALE GENOMIC DNA]</scope>
    <source>
        <strain evidence="21">Rf_01</strain>
        <tissue evidence="21">Aerial parts of the thallus</tissue>
    </source>
</reference>
<dbReference type="Pfam" id="PF22785">
    <property type="entry name" value="Tc-R-P"/>
    <property type="match status" value="1"/>
</dbReference>
<name>A0ABD1XVY4_9MARC</name>
<evidence type="ECO:0000256" key="9">
    <source>
        <dbReference type="ARBA" id="ARBA00034256"/>
    </source>
</evidence>
<evidence type="ECO:0000256" key="10">
    <source>
        <dbReference type="ARBA" id="ARBA00034268"/>
    </source>
</evidence>
<dbReference type="Proteomes" id="UP001605036">
    <property type="component" value="Unassembled WGS sequence"/>
</dbReference>
<evidence type="ECO:0000256" key="7">
    <source>
        <dbReference type="ARBA" id="ARBA00022912"/>
    </source>
</evidence>
<dbReference type="CDD" id="cd14509">
    <property type="entry name" value="PTP_PTEN"/>
    <property type="match status" value="1"/>
</dbReference>
<evidence type="ECO:0000256" key="18">
    <source>
        <dbReference type="ARBA" id="ARBA00051341"/>
    </source>
</evidence>
<evidence type="ECO:0000313" key="21">
    <source>
        <dbReference type="EMBL" id="KAL2613110.1"/>
    </source>
</evidence>
<dbReference type="EC" id="3.1.3.16" evidence="4"/>
<dbReference type="GO" id="GO:0004722">
    <property type="term" value="F:protein serine/threonine phosphatase activity"/>
    <property type="evidence" value="ECO:0007669"/>
    <property type="project" value="UniProtKB-EC"/>
</dbReference>
<dbReference type="PANTHER" id="PTHR12305:SF81">
    <property type="entry name" value="PHOSPHATIDYLINOSITOL 3,4,5-TRISPHOSPHATE 3-PHOSPHATASE AND DUAL-SPECIFICITY PROTEIN PHOSPHATASE PTEN"/>
    <property type="match status" value="1"/>
</dbReference>
<evidence type="ECO:0000256" key="8">
    <source>
        <dbReference type="ARBA" id="ARBA00023098"/>
    </source>
</evidence>
<evidence type="ECO:0000259" key="19">
    <source>
        <dbReference type="PROSITE" id="PS50056"/>
    </source>
</evidence>
<proteinExistence type="predicted"/>
<evidence type="ECO:0000256" key="6">
    <source>
        <dbReference type="ARBA" id="ARBA00022801"/>
    </source>
</evidence>
<keyword evidence="22" id="KW-1185">Reference proteome</keyword>
<protein>
    <recommendedName>
        <fullName evidence="11">Phosphatidylinositol 3,4,5-trisphosphate 3-phosphatase and dual-specificity protein phosphatase PTEN</fullName>
        <ecNumber evidence="4">3.1.3.16</ecNumber>
        <ecNumber evidence="3">3.1.3.48</ecNumber>
        <ecNumber evidence="2">3.1.3.67</ecNumber>
    </recommendedName>
    <alternativeName>
        <fullName evidence="15">Inositol polyphosphate 3-phosphatase</fullName>
    </alternativeName>
</protein>
<dbReference type="GO" id="GO:0050793">
    <property type="term" value="P:regulation of developmental process"/>
    <property type="evidence" value="ECO:0007669"/>
    <property type="project" value="UniProtKB-ARBA"/>
</dbReference>
<keyword evidence="8" id="KW-0443">Lipid metabolism</keyword>
<dbReference type="AlphaFoldDB" id="A0ABD1XVY4"/>
<dbReference type="SUPFAM" id="SSF49562">
    <property type="entry name" value="C2 domain (Calcium/lipid-binding domain, CaLB)"/>
    <property type="match status" value="1"/>
</dbReference>
<evidence type="ECO:0000256" key="15">
    <source>
        <dbReference type="ARBA" id="ARBA00044309"/>
    </source>
</evidence>
<feature type="domain" description="Phosphatase tensin-type" evidence="20">
    <location>
        <begin position="14"/>
        <end position="185"/>
    </location>
</feature>
<evidence type="ECO:0000256" key="17">
    <source>
        <dbReference type="ARBA" id="ARBA00048832"/>
    </source>
</evidence>
<dbReference type="EC" id="3.1.3.67" evidence="2"/>
<dbReference type="GO" id="GO:0016314">
    <property type="term" value="F:phosphatidylinositol-3,4,5-trisphosphate 3-phosphatase activity"/>
    <property type="evidence" value="ECO:0007669"/>
    <property type="project" value="UniProtKB-EC"/>
</dbReference>
<evidence type="ECO:0000256" key="14">
    <source>
        <dbReference type="ARBA" id="ARBA00043762"/>
    </source>
</evidence>
<comment type="subcellular location">
    <subcellularLocation>
        <location evidence="1">Cytoplasm</location>
    </subcellularLocation>
</comment>
<evidence type="ECO:0000256" key="12">
    <source>
        <dbReference type="ARBA" id="ARBA00043734"/>
    </source>
</evidence>
<comment type="catalytic activity">
    <reaction evidence="14">
        <text>1D-myo-inositol 1,3,4,5,6-pentakisphosphate + H2O = 1D-myo-inositol 1,4,5,6-tetrakisphosphate + phosphate</text>
        <dbReference type="Rhea" id="RHEA:77143"/>
        <dbReference type="ChEBI" id="CHEBI:15377"/>
        <dbReference type="ChEBI" id="CHEBI:43474"/>
        <dbReference type="ChEBI" id="CHEBI:57627"/>
        <dbReference type="ChEBI" id="CHEBI:57733"/>
    </reaction>
    <physiologicalReaction direction="left-to-right" evidence="14">
        <dbReference type="Rhea" id="RHEA:77144"/>
    </physiologicalReaction>
</comment>
<dbReference type="SMART" id="SM01326">
    <property type="entry name" value="PTEN_C2"/>
    <property type="match status" value="1"/>
</dbReference>
<keyword evidence="6" id="KW-0378">Hydrolase</keyword>
<comment type="catalytic activity">
    <reaction evidence="12">
        <text>1D-myo-inositol 1,3,4,5-tetrakisphosphate + H2O = 1D-myo-inositol 1,4,5-trisphosphate + phosphate</text>
        <dbReference type="Rhea" id="RHEA:77155"/>
        <dbReference type="ChEBI" id="CHEBI:15377"/>
        <dbReference type="ChEBI" id="CHEBI:43474"/>
        <dbReference type="ChEBI" id="CHEBI:57895"/>
        <dbReference type="ChEBI" id="CHEBI:203600"/>
    </reaction>
    <physiologicalReaction direction="left-to-right" evidence="12">
        <dbReference type="Rhea" id="RHEA:77156"/>
    </physiologicalReaction>
</comment>
<evidence type="ECO:0000256" key="4">
    <source>
        <dbReference type="ARBA" id="ARBA00013081"/>
    </source>
</evidence>
<dbReference type="Gene3D" id="3.90.190.10">
    <property type="entry name" value="Protein tyrosine phosphatase superfamily"/>
    <property type="match status" value="1"/>
</dbReference>
<feature type="domain" description="Tyrosine specific protein phosphatases" evidence="19">
    <location>
        <begin position="102"/>
        <end position="173"/>
    </location>
</feature>
<dbReference type="EC" id="3.1.3.48" evidence="3"/>
<evidence type="ECO:0000256" key="16">
    <source>
        <dbReference type="ARBA" id="ARBA00047986"/>
    </source>
</evidence>
<dbReference type="InterPro" id="IPR045101">
    <property type="entry name" value="PTP_PTEN"/>
</dbReference>
<dbReference type="InterPro" id="IPR051281">
    <property type="entry name" value="Dual-spec_lipid-protein_phosph"/>
</dbReference>
<dbReference type="Gene3D" id="2.60.40.1110">
    <property type="match status" value="1"/>
</dbReference>
<dbReference type="GO" id="GO:0042995">
    <property type="term" value="C:cell projection"/>
    <property type="evidence" value="ECO:0007669"/>
    <property type="project" value="UniProtKB-ARBA"/>
</dbReference>
<evidence type="ECO:0000256" key="5">
    <source>
        <dbReference type="ARBA" id="ARBA00022490"/>
    </source>
</evidence>
<dbReference type="InterPro" id="IPR029023">
    <property type="entry name" value="Tensin_phosphatase"/>
</dbReference>
<evidence type="ECO:0000256" key="2">
    <source>
        <dbReference type="ARBA" id="ARBA00013015"/>
    </source>
</evidence>
<dbReference type="GO" id="GO:0006629">
    <property type="term" value="P:lipid metabolic process"/>
    <property type="evidence" value="ECO:0007669"/>
    <property type="project" value="UniProtKB-KW"/>
</dbReference>